<name>A0ABM0ZUN4_APLCA</name>
<evidence type="ECO:0000256" key="6">
    <source>
        <dbReference type="SAM" id="Phobius"/>
    </source>
</evidence>
<evidence type="ECO:0000256" key="3">
    <source>
        <dbReference type="PROSITE-ProRule" id="PRU00043"/>
    </source>
</evidence>
<keyword evidence="4" id="KW-0067">ATP-binding</keyword>
<dbReference type="InterPro" id="IPR055162">
    <property type="entry name" value="RET_CRD"/>
</dbReference>
<feature type="compositionally biased region" description="Basic and acidic residues" evidence="5">
    <location>
        <begin position="1131"/>
        <end position="1163"/>
    </location>
</feature>
<dbReference type="InterPro" id="IPR050122">
    <property type="entry name" value="RTK"/>
</dbReference>
<feature type="binding site" evidence="4">
    <location>
        <position position="806"/>
    </location>
    <ligand>
        <name>ATP</name>
        <dbReference type="ChEBI" id="CHEBI:30616"/>
    </ligand>
</feature>
<keyword evidence="3" id="KW-0106">Calcium</keyword>
<keyword evidence="6" id="KW-0812">Transmembrane</keyword>
<dbReference type="SUPFAM" id="SSF56112">
    <property type="entry name" value="Protein kinase-like (PK-like)"/>
    <property type="match status" value="1"/>
</dbReference>
<keyword evidence="6" id="KW-0472">Membrane</keyword>
<evidence type="ECO:0000313" key="9">
    <source>
        <dbReference type="Proteomes" id="UP000694888"/>
    </source>
</evidence>
<dbReference type="PANTHER" id="PTHR24416:SF617">
    <property type="entry name" value="RET ONCOGENE, ISOFORM A"/>
    <property type="match status" value="1"/>
</dbReference>
<feature type="region of interest" description="Disordered" evidence="5">
    <location>
        <begin position="640"/>
        <end position="667"/>
    </location>
</feature>
<dbReference type="PANTHER" id="PTHR24416">
    <property type="entry name" value="TYROSINE-PROTEIN KINASE RECEPTOR"/>
    <property type="match status" value="1"/>
</dbReference>
<dbReference type="PRINTS" id="PR00109">
    <property type="entry name" value="TYRKINASE"/>
</dbReference>
<dbReference type="Proteomes" id="UP000694888">
    <property type="component" value="Unplaced"/>
</dbReference>
<dbReference type="Pfam" id="PF07714">
    <property type="entry name" value="PK_Tyr_Ser-Thr"/>
    <property type="match status" value="1"/>
</dbReference>
<dbReference type="InterPro" id="IPR001245">
    <property type="entry name" value="Ser-Thr/Tyr_kinase_cat_dom"/>
</dbReference>
<dbReference type="Gene3D" id="3.30.200.20">
    <property type="entry name" value="Phosphorylase Kinase, domain 1"/>
    <property type="match status" value="1"/>
</dbReference>
<keyword evidence="6" id="KW-1133">Transmembrane helix</keyword>
<dbReference type="SMART" id="SM00219">
    <property type="entry name" value="TyrKc"/>
    <property type="match status" value="1"/>
</dbReference>
<dbReference type="PROSITE" id="PS00109">
    <property type="entry name" value="PROTEIN_KINASE_TYR"/>
    <property type="match status" value="1"/>
</dbReference>
<protein>
    <submittedName>
        <fullName evidence="10">Uncharacterized protein LOC101846195</fullName>
    </submittedName>
</protein>
<dbReference type="InterPro" id="IPR017441">
    <property type="entry name" value="Protein_kinase_ATP_BS"/>
</dbReference>
<dbReference type="InterPro" id="IPR011009">
    <property type="entry name" value="Kinase-like_dom_sf"/>
</dbReference>
<dbReference type="InterPro" id="IPR020635">
    <property type="entry name" value="Tyr_kinase_cat_dom"/>
</dbReference>
<evidence type="ECO:0000256" key="1">
    <source>
        <dbReference type="ARBA" id="ARBA00004167"/>
    </source>
</evidence>
<evidence type="ECO:0000259" key="7">
    <source>
        <dbReference type="PROSITE" id="PS50011"/>
    </source>
</evidence>
<dbReference type="RefSeq" id="XP_012934814.1">
    <property type="nucleotide sequence ID" value="XM_013079360.2"/>
</dbReference>
<sequence length="1194" mass="133559">MSCSAYRPGMTSSMTSRSVMLLLISALAHISIGGIYIPRRQYNFFIPPVADTPDLTIKIPVLENSAVQCEPRQANFLTTLSDFVDTAYENNAIVLRFIGNVNASISDEPVTFDVTITCDADTESKSHNYYRQFLTTSVTIVIQATPTELPPDFHRDTVSGQLFNANVTKQLCFGGDLLAYNVTENDKNVRLDVISGYRKLIMPEGLEATLIPKQDNTVGLSVDSTSQEVTLIRALDREEQETHTVPVLCKLTYKGSVLFNKSYDATIHVIDVDDNVPMAMQGRKILVPLDVRLLNNNPKSSQLTLLSYDPDSLALADTSTFAVTLNDSATPFTLKASNFFKIPKWKQERDKKKPSATIIRTVLLLKPVNPSFLPYVVDVTIEDLTYTPSLTATPKKNMAIHRLVVQSQTSDEVIRRDLPTIRMDVAATRYSLVVRLEEEPEKVPTNVSYRIVTSNPEALKRVLAVTNSGDVYVNEVYNLTRYKGINPILAVVTKTDSGQEVERIAIRVELADTLREGPGDECRAGCSAEYNEEDCVTSCGYGAISGRCSWREGDTTMSANYSTCTPNLDTCPDGICSELEVKDFLICPQDCSQESMTGQLLRWPLNRGIFKAKGPCWCDGDRYCQCGPLKLPPGHTNYSFSGTAGHREKSGQHDPLGADPNPGDDEPACSSSCRAAIASSVTVVVLLVLLVVVLRWTAWRRQRRRQSMSLKHVNSLVSMAAVPSDYIVDDSREQRAHAHRQTSSASSLQWPPKVAFGQDVFEDKWEFPRHCLTLEHVLGEGEFGQVVRAQAHMLRPQEESSVVAVKMLKPEASGAEYQDLVSEFQLLKEVDHPNVIKLLGVCTLKGPLYVIVEFCELGSLRSFLRASKFKNKGSWEDKQRSGNDPSMISEKNETRILTFRDLFSFAWQISKGMDYLSGLKIVHRDLAARNVLVTEGMKMKISDFGLSRDVYEADTYLKMSKGRIPVKWMAPESLYAQIYTTKSDIWSYGVVLWEVVTLGASPYPGIPPERLFPLLSTGYRMDRPDDCPEELYAIMQKCWKTEPEHRPSFFMLTDILDSLLQQNTEYLELADEHYFTHNAASDRGDRVSRHPTPSFPDDRHYGNLCPVTSLPATQPDAYVRPEWSADESDDESRLPESSKLLTDPHADTQKTKQADTDKFKGADDASVDTSLLNDCNTDTTHKHRVLVHENLTYV</sequence>
<feature type="domain" description="Protein kinase" evidence="7">
    <location>
        <begin position="772"/>
        <end position="1060"/>
    </location>
</feature>
<comment type="catalytic activity">
    <reaction evidence="2">
        <text>L-tyrosyl-[protein] + ATP = O-phospho-L-tyrosyl-[protein] + ADP + H(+)</text>
        <dbReference type="Rhea" id="RHEA:10596"/>
        <dbReference type="Rhea" id="RHEA-COMP:10136"/>
        <dbReference type="Rhea" id="RHEA-COMP:20101"/>
        <dbReference type="ChEBI" id="CHEBI:15378"/>
        <dbReference type="ChEBI" id="CHEBI:30616"/>
        <dbReference type="ChEBI" id="CHEBI:46858"/>
        <dbReference type="ChEBI" id="CHEBI:61978"/>
        <dbReference type="ChEBI" id="CHEBI:456216"/>
        <dbReference type="EC" id="2.7.10.1"/>
    </reaction>
</comment>
<dbReference type="InterPro" id="IPR000719">
    <property type="entry name" value="Prot_kinase_dom"/>
</dbReference>
<feature type="domain" description="Cadherin" evidence="8">
    <location>
        <begin position="220"/>
        <end position="279"/>
    </location>
</feature>
<comment type="subcellular location">
    <subcellularLocation>
        <location evidence="1">Membrane</location>
        <topology evidence="1">Single-pass membrane protein</topology>
    </subcellularLocation>
</comment>
<gene>
    <name evidence="10" type="primary">LOC101846195</name>
</gene>
<evidence type="ECO:0000256" key="4">
    <source>
        <dbReference type="PROSITE-ProRule" id="PRU10141"/>
    </source>
</evidence>
<accession>A0ABM0ZUN4</accession>
<evidence type="ECO:0000259" key="8">
    <source>
        <dbReference type="PROSITE" id="PS50268"/>
    </source>
</evidence>
<dbReference type="Gene3D" id="2.60.40.60">
    <property type="entry name" value="Cadherins"/>
    <property type="match status" value="1"/>
</dbReference>
<keyword evidence="9" id="KW-1185">Reference proteome</keyword>
<dbReference type="PROSITE" id="PS50268">
    <property type="entry name" value="CADHERIN_2"/>
    <property type="match status" value="1"/>
</dbReference>
<feature type="region of interest" description="Disordered" evidence="5">
    <location>
        <begin position="1081"/>
        <end position="1164"/>
    </location>
</feature>
<proteinExistence type="predicted"/>
<organism evidence="9 10">
    <name type="scientific">Aplysia californica</name>
    <name type="common">California sea hare</name>
    <dbReference type="NCBI Taxonomy" id="6500"/>
    <lineage>
        <taxon>Eukaryota</taxon>
        <taxon>Metazoa</taxon>
        <taxon>Spiralia</taxon>
        <taxon>Lophotrochozoa</taxon>
        <taxon>Mollusca</taxon>
        <taxon>Gastropoda</taxon>
        <taxon>Heterobranchia</taxon>
        <taxon>Euthyneura</taxon>
        <taxon>Tectipleura</taxon>
        <taxon>Aplysiida</taxon>
        <taxon>Aplysioidea</taxon>
        <taxon>Aplysiidae</taxon>
        <taxon>Aplysia</taxon>
    </lineage>
</organism>
<dbReference type="Gene3D" id="1.10.510.10">
    <property type="entry name" value="Transferase(Phosphotransferase) domain 1"/>
    <property type="match status" value="1"/>
</dbReference>
<dbReference type="PROSITE" id="PS50011">
    <property type="entry name" value="PROTEIN_KINASE_DOM"/>
    <property type="match status" value="1"/>
</dbReference>
<dbReference type="CDD" id="cd11304">
    <property type="entry name" value="Cadherin_repeat"/>
    <property type="match status" value="1"/>
</dbReference>
<dbReference type="GeneID" id="101846195"/>
<dbReference type="PROSITE" id="PS00107">
    <property type="entry name" value="PROTEIN_KINASE_ATP"/>
    <property type="match status" value="1"/>
</dbReference>
<keyword evidence="4" id="KW-0547">Nucleotide-binding</keyword>
<dbReference type="InterPro" id="IPR008266">
    <property type="entry name" value="Tyr_kinase_AS"/>
</dbReference>
<feature type="transmembrane region" description="Helical" evidence="6">
    <location>
        <begin position="675"/>
        <end position="698"/>
    </location>
</feature>
<dbReference type="InterPro" id="IPR002126">
    <property type="entry name" value="Cadherin-like_dom"/>
</dbReference>
<evidence type="ECO:0000313" key="10">
    <source>
        <dbReference type="RefSeq" id="XP_012934814.1"/>
    </source>
</evidence>
<evidence type="ECO:0000256" key="2">
    <source>
        <dbReference type="ARBA" id="ARBA00051243"/>
    </source>
</evidence>
<dbReference type="Pfam" id="PF22540">
    <property type="entry name" value="RET_CRD"/>
    <property type="match status" value="1"/>
</dbReference>
<reference evidence="10" key="1">
    <citation type="submission" date="2025-08" db="UniProtKB">
        <authorList>
            <consortium name="RefSeq"/>
        </authorList>
    </citation>
    <scope>IDENTIFICATION</scope>
</reference>
<evidence type="ECO:0000256" key="5">
    <source>
        <dbReference type="SAM" id="MobiDB-lite"/>
    </source>
</evidence>